<protein>
    <submittedName>
        <fullName evidence="4">N-acetyltransferase</fullName>
    </submittedName>
</protein>
<comment type="caution">
    <text evidence="4">The sequence shown here is derived from an EMBL/GenBank/DDBJ whole genome shotgun (WGS) entry which is preliminary data.</text>
</comment>
<sequence length="119" mass="13481">MTESPADTGVSSDITSGEPLGQGPTRTREFEHLAEHGRFRMLVDGREVAVLDYRRLPDRWNIVHTFTDPAVRGFGVASDLVQYTLDAAREQGVHIVPTCPYVSWWVTDRHPEYRDLIAD</sequence>
<dbReference type="Pfam" id="PF14542">
    <property type="entry name" value="Acetyltransf_CG"/>
    <property type="match status" value="1"/>
</dbReference>
<dbReference type="PANTHER" id="PTHR31435">
    <property type="entry name" value="PROTEIN NATD1"/>
    <property type="match status" value="1"/>
</dbReference>
<feature type="region of interest" description="Disordered" evidence="1">
    <location>
        <begin position="1"/>
        <end position="28"/>
    </location>
</feature>
<reference evidence="4" key="1">
    <citation type="submission" date="2021-01" db="EMBL/GenBank/DDBJ databases">
        <title>YIM 132084 draft genome.</title>
        <authorList>
            <person name="An D."/>
        </authorList>
    </citation>
    <scope>NUCLEOTIDE SEQUENCE</scope>
    <source>
        <strain evidence="4">YIM 132084</strain>
    </source>
</reference>
<keyword evidence="5" id="KW-1185">Reference proteome</keyword>
<dbReference type="InterPro" id="IPR000182">
    <property type="entry name" value="GNAT_dom"/>
</dbReference>
<dbReference type="GO" id="GO:0016747">
    <property type="term" value="F:acyltransferase activity, transferring groups other than amino-acyl groups"/>
    <property type="evidence" value="ECO:0007669"/>
    <property type="project" value="InterPro"/>
</dbReference>
<evidence type="ECO:0000259" key="2">
    <source>
        <dbReference type="PROSITE" id="PS51186"/>
    </source>
</evidence>
<dbReference type="Gene3D" id="3.40.630.30">
    <property type="match status" value="1"/>
</dbReference>
<organism evidence="4 5">
    <name type="scientific">Nakamurella leprariae</name>
    <dbReference type="NCBI Taxonomy" id="2803911"/>
    <lineage>
        <taxon>Bacteria</taxon>
        <taxon>Bacillati</taxon>
        <taxon>Actinomycetota</taxon>
        <taxon>Actinomycetes</taxon>
        <taxon>Nakamurellales</taxon>
        <taxon>Nakamurellaceae</taxon>
        <taxon>Nakamurella</taxon>
    </lineage>
</organism>
<evidence type="ECO:0000313" key="5">
    <source>
        <dbReference type="Proteomes" id="UP000663792"/>
    </source>
</evidence>
<dbReference type="EMBL" id="JAERWK010000023">
    <property type="protein sequence ID" value="MBM9469095.1"/>
    <property type="molecule type" value="Genomic_DNA"/>
</dbReference>
<evidence type="ECO:0000313" key="4">
    <source>
        <dbReference type="EMBL" id="MBM9469095.1"/>
    </source>
</evidence>
<dbReference type="PROSITE" id="PS51729">
    <property type="entry name" value="GNAT_YJDJ"/>
    <property type="match status" value="1"/>
</dbReference>
<feature type="compositionally biased region" description="Polar residues" evidence="1">
    <location>
        <begin position="1"/>
        <end position="15"/>
    </location>
</feature>
<dbReference type="Proteomes" id="UP000663792">
    <property type="component" value="Unassembled WGS sequence"/>
</dbReference>
<dbReference type="PROSITE" id="PS51186">
    <property type="entry name" value="GNAT"/>
    <property type="match status" value="1"/>
</dbReference>
<dbReference type="AlphaFoldDB" id="A0A938YAU8"/>
<name>A0A938YAU8_9ACTN</name>
<dbReference type="PANTHER" id="PTHR31435:SF9">
    <property type="entry name" value="PROTEIN NATD1"/>
    <property type="match status" value="1"/>
</dbReference>
<dbReference type="CDD" id="cd04301">
    <property type="entry name" value="NAT_SF"/>
    <property type="match status" value="1"/>
</dbReference>
<accession>A0A938YAU8</accession>
<gene>
    <name evidence="4" type="ORF">JL106_17550</name>
</gene>
<feature type="domain" description="N-acetyltransferase" evidence="2">
    <location>
        <begin position="1"/>
        <end position="119"/>
    </location>
</feature>
<dbReference type="InterPro" id="IPR045057">
    <property type="entry name" value="Gcn5-rel_NAT"/>
</dbReference>
<feature type="domain" description="N-acetyltransferase" evidence="3">
    <location>
        <begin position="31"/>
        <end position="118"/>
    </location>
</feature>
<proteinExistence type="predicted"/>
<dbReference type="SUPFAM" id="SSF55729">
    <property type="entry name" value="Acyl-CoA N-acyltransferases (Nat)"/>
    <property type="match status" value="1"/>
</dbReference>
<evidence type="ECO:0000256" key="1">
    <source>
        <dbReference type="SAM" id="MobiDB-lite"/>
    </source>
</evidence>
<dbReference type="InterPro" id="IPR031165">
    <property type="entry name" value="GNAT_YJDJ"/>
</dbReference>
<dbReference type="RefSeq" id="WP_205262054.1">
    <property type="nucleotide sequence ID" value="NZ_JAERWK010000023.1"/>
</dbReference>
<evidence type="ECO:0000259" key="3">
    <source>
        <dbReference type="PROSITE" id="PS51729"/>
    </source>
</evidence>
<dbReference type="InterPro" id="IPR016181">
    <property type="entry name" value="Acyl_CoA_acyltransferase"/>
</dbReference>